<keyword evidence="2" id="KW-1185">Reference proteome</keyword>
<dbReference type="InterPro" id="IPR019734">
    <property type="entry name" value="TPR_rpt"/>
</dbReference>
<dbReference type="EMBL" id="AFNH02000270">
    <property type="protein sequence ID" value="EZG78536.1"/>
    <property type="molecule type" value="Genomic_DNA"/>
</dbReference>
<organism evidence="1 2">
    <name type="scientific">Gregarina niphandrodes</name>
    <name type="common">Septate eugregarine</name>
    <dbReference type="NCBI Taxonomy" id="110365"/>
    <lineage>
        <taxon>Eukaryota</taxon>
        <taxon>Sar</taxon>
        <taxon>Alveolata</taxon>
        <taxon>Apicomplexa</taxon>
        <taxon>Conoidasida</taxon>
        <taxon>Gregarinasina</taxon>
        <taxon>Eugregarinorida</taxon>
        <taxon>Gregarinidae</taxon>
        <taxon>Gregarina</taxon>
    </lineage>
</organism>
<dbReference type="Proteomes" id="UP000019763">
    <property type="component" value="Unassembled WGS sequence"/>
</dbReference>
<proteinExistence type="predicted"/>
<dbReference type="AlphaFoldDB" id="A0A023BAR6"/>
<dbReference type="InterPro" id="IPR011990">
    <property type="entry name" value="TPR-like_helical_dom_sf"/>
</dbReference>
<dbReference type="PANTHER" id="PTHR15544:SF0">
    <property type="entry name" value="TETRATRICOPEPTIDE REPEAT PROTEIN 33"/>
    <property type="match status" value="1"/>
</dbReference>
<comment type="caution">
    <text evidence="1">The sequence shown here is derived from an EMBL/GenBank/DDBJ whole genome shotgun (WGS) entry which is preliminary data.</text>
</comment>
<name>A0A023BAR6_GRENI</name>
<dbReference type="Gene3D" id="1.25.40.10">
    <property type="entry name" value="Tetratricopeptide repeat domain"/>
    <property type="match status" value="1"/>
</dbReference>
<reference evidence="1" key="1">
    <citation type="submission" date="2013-12" db="EMBL/GenBank/DDBJ databases">
        <authorList>
            <person name="Omoto C.K."/>
            <person name="Sibley D."/>
            <person name="Venepally P."/>
            <person name="Hadjithomas M."/>
            <person name="Karamycheva S."/>
            <person name="Brunk B."/>
            <person name="Roos D."/>
            <person name="Caler E."/>
            <person name="Lorenzi H."/>
        </authorList>
    </citation>
    <scope>NUCLEOTIDE SEQUENCE</scope>
</reference>
<accession>A0A023BAR6</accession>
<dbReference type="RefSeq" id="XP_011129266.1">
    <property type="nucleotide sequence ID" value="XM_011130964.1"/>
</dbReference>
<evidence type="ECO:0000313" key="2">
    <source>
        <dbReference type="Proteomes" id="UP000019763"/>
    </source>
</evidence>
<dbReference type="SUPFAM" id="SSF48452">
    <property type="entry name" value="TPR-like"/>
    <property type="match status" value="1"/>
</dbReference>
<dbReference type="VEuPathDB" id="CryptoDB:GNI_035200"/>
<dbReference type="OrthoDB" id="1658288at2759"/>
<dbReference type="InterPro" id="IPR052658">
    <property type="entry name" value="TPR-containing"/>
</dbReference>
<dbReference type="GeneID" id="22911386"/>
<sequence>MHLSLRKRIEKPVRRKLVKRLDPSLFGVEAAEDKREDSRASTRTRPQQESAFDIDEVVALYIDNEKKRGGRPVLFRRDLGTQGAVSGPAVIRSGLRFTLETGIERGVQGRRLASASRWDEAISSFSQAARLDPDEGHVYLEMLAQIFMETERYMLAIQVSTQAVEVDPNYIYSHWTRARALKEFGELELARKEYNLLQDSELARNSPEGEQIKEEARAVDKLVSRLGANQTNADNKPYQQRPTVFNNRWFGDIFFYESCDPHSVTHELTPTWRQGKATCCPDTHGV</sequence>
<protein>
    <submittedName>
        <fullName evidence="1">Tetratricopeptide repeat protein</fullName>
    </submittedName>
</protein>
<evidence type="ECO:0000313" key="1">
    <source>
        <dbReference type="EMBL" id="EZG78536.1"/>
    </source>
</evidence>
<gene>
    <name evidence="1" type="ORF">GNI_035200</name>
</gene>
<dbReference type="Pfam" id="PF13181">
    <property type="entry name" value="TPR_8"/>
    <property type="match status" value="1"/>
</dbReference>
<dbReference type="PANTHER" id="PTHR15544">
    <property type="entry name" value="OSMOSIS RESPONSIVE FACTOR"/>
    <property type="match status" value="1"/>
</dbReference>